<evidence type="ECO:0000256" key="1">
    <source>
        <dbReference type="ARBA" id="ARBA00023002"/>
    </source>
</evidence>
<dbReference type="InterPro" id="IPR020471">
    <property type="entry name" value="AKR"/>
</dbReference>
<evidence type="ECO:0000313" key="4">
    <source>
        <dbReference type="Proteomes" id="UP000612362"/>
    </source>
</evidence>
<dbReference type="PANTHER" id="PTHR43625:SF40">
    <property type="entry name" value="ALDO-KETO REDUCTASE YAKC [NADP(+)]"/>
    <property type="match status" value="1"/>
</dbReference>
<dbReference type="Pfam" id="PF00248">
    <property type="entry name" value="Aldo_ket_red"/>
    <property type="match status" value="1"/>
</dbReference>
<dbReference type="CDD" id="cd19076">
    <property type="entry name" value="AKR_AKR13A_13D"/>
    <property type="match status" value="1"/>
</dbReference>
<dbReference type="Proteomes" id="UP000612362">
    <property type="component" value="Unassembled WGS sequence"/>
</dbReference>
<name>A0A8J3MNL5_9CHLR</name>
<dbReference type="AlphaFoldDB" id="A0A8J3MNL5"/>
<proteinExistence type="predicted"/>
<dbReference type="EMBL" id="BNJF01000001">
    <property type="protein sequence ID" value="GHO42040.1"/>
    <property type="molecule type" value="Genomic_DNA"/>
</dbReference>
<dbReference type="Gene3D" id="3.20.20.100">
    <property type="entry name" value="NADP-dependent oxidoreductase domain"/>
    <property type="match status" value="1"/>
</dbReference>
<evidence type="ECO:0000259" key="2">
    <source>
        <dbReference type="Pfam" id="PF00248"/>
    </source>
</evidence>
<dbReference type="PANTHER" id="PTHR43625">
    <property type="entry name" value="AFLATOXIN B1 ALDEHYDE REDUCTASE"/>
    <property type="match status" value="1"/>
</dbReference>
<protein>
    <submittedName>
        <fullName evidence="3">Oxidoreductase</fullName>
    </submittedName>
</protein>
<evidence type="ECO:0000313" key="3">
    <source>
        <dbReference type="EMBL" id="GHO42040.1"/>
    </source>
</evidence>
<keyword evidence="4" id="KW-1185">Reference proteome</keyword>
<dbReference type="PRINTS" id="PR00069">
    <property type="entry name" value="ALDKETRDTASE"/>
</dbReference>
<reference evidence="3" key="1">
    <citation type="submission" date="2020-10" db="EMBL/GenBank/DDBJ databases">
        <title>Taxonomic study of unclassified bacteria belonging to the class Ktedonobacteria.</title>
        <authorList>
            <person name="Yabe S."/>
            <person name="Wang C.M."/>
            <person name="Zheng Y."/>
            <person name="Sakai Y."/>
            <person name="Cavaletti L."/>
            <person name="Monciardini P."/>
            <person name="Donadio S."/>
        </authorList>
    </citation>
    <scope>NUCLEOTIDE SEQUENCE</scope>
    <source>
        <strain evidence="3">SOSP1-1</strain>
    </source>
</reference>
<dbReference type="InterPro" id="IPR050791">
    <property type="entry name" value="Aldo-Keto_reductase"/>
</dbReference>
<dbReference type="GO" id="GO:0005737">
    <property type="term" value="C:cytoplasm"/>
    <property type="evidence" value="ECO:0007669"/>
    <property type="project" value="TreeGrafter"/>
</dbReference>
<organism evidence="3 4">
    <name type="scientific">Ktedonospora formicarum</name>
    <dbReference type="NCBI Taxonomy" id="2778364"/>
    <lineage>
        <taxon>Bacteria</taxon>
        <taxon>Bacillati</taxon>
        <taxon>Chloroflexota</taxon>
        <taxon>Ktedonobacteria</taxon>
        <taxon>Ktedonobacterales</taxon>
        <taxon>Ktedonobacteraceae</taxon>
        <taxon>Ktedonospora</taxon>
    </lineage>
</organism>
<sequence length="327" mass="36410">MQTRVLGKTKLMVSELGFGCMGLSGFYGTPLGEEEAVRVIHRAIDLGVTFFDTAEAYGPFTNEKLVGRALKGRRDSVVIATKFGWEWLSNGKRQPNSRPDHIFKVIDESLQRLDTDYIDLFYQHRLDPQVPIEETVGALAELVKQGKIRHIGLSEVGPQTIRRAHSVHPITALQTEYSLWERGPEAEILPTVRELGIGFVAYSPLGRGFLTGDIKNAQDLAANDFRHTDPRFQGENFARNTELVERVKHLASQKNVTAGQIALAWLLHEGNDIVPIPGTKRLRYLEENIAASRIILSAEEIAQLEASVGQAAGERKSKADLSFISRE</sequence>
<dbReference type="InterPro" id="IPR023210">
    <property type="entry name" value="NADP_OxRdtase_dom"/>
</dbReference>
<dbReference type="SUPFAM" id="SSF51430">
    <property type="entry name" value="NAD(P)-linked oxidoreductase"/>
    <property type="match status" value="1"/>
</dbReference>
<dbReference type="InterPro" id="IPR036812">
    <property type="entry name" value="NAD(P)_OxRdtase_dom_sf"/>
</dbReference>
<dbReference type="RefSeq" id="WP_220191634.1">
    <property type="nucleotide sequence ID" value="NZ_BNJF01000001.1"/>
</dbReference>
<comment type="caution">
    <text evidence="3">The sequence shown here is derived from an EMBL/GenBank/DDBJ whole genome shotgun (WGS) entry which is preliminary data.</text>
</comment>
<gene>
    <name evidence="3" type="ORF">KSX_02030</name>
</gene>
<accession>A0A8J3MNL5</accession>
<feature type="domain" description="NADP-dependent oxidoreductase" evidence="2">
    <location>
        <begin position="15"/>
        <end position="306"/>
    </location>
</feature>
<dbReference type="GO" id="GO:0016491">
    <property type="term" value="F:oxidoreductase activity"/>
    <property type="evidence" value="ECO:0007669"/>
    <property type="project" value="UniProtKB-KW"/>
</dbReference>
<keyword evidence="1" id="KW-0560">Oxidoreductase</keyword>